<dbReference type="GO" id="GO:0015627">
    <property type="term" value="C:type II protein secretion system complex"/>
    <property type="evidence" value="ECO:0007669"/>
    <property type="project" value="InterPro"/>
</dbReference>
<sequence>MSYILNALRKSERERQAMQPDTVTSRIAVQQTPERQNLTKIIVVLVLLNLAILTYFLGIAPQPPADKAQPVATIEKPAPLLAKTNPPLPTDSLPKPARMSPAPKMEQPRHPTSAAEKLATTTKQPVEPVTRVKPAVAPQQPVKPVPTAIAQPTPASKPISEQEPRSSMIPQQLSEPGEPAAKKPEPVKTAPTQNDLPTLQDLPPEVRLSLPSLPINVFSYSSAPTERFVMIDMIKYVPGQTIKNQLELKEIVEDGIIVRYDGRVFKIKR</sequence>
<evidence type="ECO:0000256" key="2">
    <source>
        <dbReference type="SAM" id="Phobius"/>
    </source>
</evidence>
<feature type="domain" description="Type II secretion system protein GspB C-terminal" evidence="3">
    <location>
        <begin position="210"/>
        <end position="268"/>
    </location>
</feature>
<feature type="compositionally biased region" description="Low complexity" evidence="1">
    <location>
        <begin position="132"/>
        <end position="146"/>
    </location>
</feature>
<proteinExistence type="predicted"/>
<evidence type="ECO:0000259" key="3">
    <source>
        <dbReference type="Pfam" id="PF16537"/>
    </source>
</evidence>
<protein>
    <recommendedName>
        <fullName evidence="3">Type II secretion system protein GspB C-terminal domain-containing protein</fullName>
    </recommendedName>
</protein>
<organism evidence="4 5">
    <name type="scientific">Methylomonas methanica</name>
    <dbReference type="NCBI Taxonomy" id="421"/>
    <lineage>
        <taxon>Bacteria</taxon>
        <taxon>Pseudomonadati</taxon>
        <taxon>Pseudomonadota</taxon>
        <taxon>Gammaproteobacteria</taxon>
        <taxon>Methylococcales</taxon>
        <taxon>Methylococcaceae</taxon>
        <taxon>Methylomonas</taxon>
    </lineage>
</organism>
<evidence type="ECO:0000313" key="5">
    <source>
        <dbReference type="Proteomes" id="UP000077763"/>
    </source>
</evidence>
<dbReference type="AlphaFoldDB" id="A0A177M021"/>
<dbReference type="InterPro" id="IPR032389">
    <property type="entry name" value="GspB_C"/>
</dbReference>
<name>A0A177M021_METMH</name>
<reference evidence="4 5" key="1">
    <citation type="submission" date="2016-03" db="EMBL/GenBank/DDBJ databases">
        <authorList>
            <person name="Ploux O."/>
        </authorList>
    </citation>
    <scope>NUCLEOTIDE SEQUENCE [LARGE SCALE GENOMIC DNA]</scope>
    <source>
        <strain evidence="4 5">R-45371</strain>
    </source>
</reference>
<evidence type="ECO:0000313" key="4">
    <source>
        <dbReference type="EMBL" id="OAH98980.1"/>
    </source>
</evidence>
<keyword evidence="2" id="KW-0812">Transmembrane</keyword>
<dbReference type="Pfam" id="PF16537">
    <property type="entry name" value="T2SSB"/>
    <property type="match status" value="1"/>
</dbReference>
<evidence type="ECO:0000256" key="1">
    <source>
        <dbReference type="SAM" id="MobiDB-lite"/>
    </source>
</evidence>
<gene>
    <name evidence="4" type="ORF">A1353_21650</name>
</gene>
<dbReference type="RefSeq" id="WP_064038290.1">
    <property type="nucleotide sequence ID" value="NZ_LUUH01000085.1"/>
</dbReference>
<comment type="caution">
    <text evidence="4">The sequence shown here is derived from an EMBL/GenBank/DDBJ whole genome shotgun (WGS) entry which is preliminary data.</text>
</comment>
<dbReference type="EMBL" id="LUUH01000085">
    <property type="protein sequence ID" value="OAH98980.1"/>
    <property type="molecule type" value="Genomic_DNA"/>
</dbReference>
<dbReference type="Proteomes" id="UP000077763">
    <property type="component" value="Unassembled WGS sequence"/>
</dbReference>
<keyword evidence="2" id="KW-1133">Transmembrane helix</keyword>
<feature type="region of interest" description="Disordered" evidence="1">
    <location>
        <begin position="80"/>
        <end position="201"/>
    </location>
</feature>
<accession>A0A177M021</accession>
<keyword evidence="2" id="KW-0472">Membrane</keyword>
<feature type="transmembrane region" description="Helical" evidence="2">
    <location>
        <begin position="41"/>
        <end position="60"/>
    </location>
</feature>